<proteinExistence type="predicted"/>
<evidence type="ECO:0000313" key="2">
    <source>
        <dbReference type="EMBL" id="ARO89823.1"/>
    </source>
</evidence>
<organism evidence="2">
    <name type="scientific">Haemaphysalis concinna</name>
    <name type="common">Relict tick</name>
    <dbReference type="NCBI Taxonomy" id="523089"/>
    <lineage>
        <taxon>Eukaryota</taxon>
        <taxon>Metazoa</taxon>
        <taxon>Ecdysozoa</taxon>
        <taxon>Arthropoda</taxon>
        <taxon>Chelicerata</taxon>
        <taxon>Arachnida</taxon>
        <taxon>Acari</taxon>
        <taxon>Parasitiformes</taxon>
        <taxon>Ixodida</taxon>
        <taxon>Ixodoidea</taxon>
        <taxon>Ixodidae</taxon>
        <taxon>Haemaphysalinae</taxon>
        <taxon>Haemaphysalis</taxon>
    </lineage>
</organism>
<feature type="transmembrane region" description="Helical" evidence="1">
    <location>
        <begin position="111"/>
        <end position="132"/>
    </location>
</feature>
<reference evidence="2" key="1">
    <citation type="submission" date="2016-12" db="EMBL/GenBank/DDBJ databases">
        <title>Phylogenetic analysis of mitochondrial genome indicates the paraphyly of genus Haemaphysalis (Ixodida: Ixodidae).</title>
        <authorList>
            <person name="Fu X."/>
            <person name="Liu G.H."/>
            <person name="Zhang Y."/>
            <person name="Gao Y."/>
            <person name="Li Y."/>
            <person name="Chang Q.C."/>
            <person name="Wang C.R."/>
        </authorList>
    </citation>
    <scope>NUCLEOTIDE SEQUENCE</scope>
</reference>
<dbReference type="RefSeq" id="YP_009370185.1">
    <property type="nucleotide sequence ID" value="NC_034785.1"/>
</dbReference>
<name>A0A1Y9TKM6_HAECN</name>
<gene>
    <name evidence="2" type="primary">ND6</name>
</gene>
<evidence type="ECO:0000256" key="1">
    <source>
        <dbReference type="SAM" id="Phobius"/>
    </source>
</evidence>
<feature type="transmembrane region" description="Helical" evidence="1">
    <location>
        <begin position="74"/>
        <end position="91"/>
    </location>
</feature>
<sequence>MLMILSMSILLMMMTHPLMMLMSVMLLTLYMSMIFYLISQFSMISLIMVLLILGGMLVIFMYMVSLTPNNKISFNFKMLVSIFFMLFLLNVEIQMKNLDMQIFNKIYFTNYMNLIMLMMMYLILSLNVVMKFTNSNMTPMKMSYDNKNY</sequence>
<dbReference type="GeneID" id="32891711"/>
<keyword evidence="1" id="KW-1133">Transmembrane helix</keyword>
<feature type="transmembrane region" description="Helical" evidence="1">
    <location>
        <begin position="44"/>
        <end position="62"/>
    </location>
</feature>
<keyword evidence="1" id="KW-0812">Transmembrane</keyword>
<keyword evidence="2" id="KW-0496">Mitochondrion</keyword>
<geneLocation type="mitochondrion" evidence="2"/>
<accession>A0A1Y9TKM6</accession>
<dbReference type="EMBL" id="KY364906">
    <property type="protein sequence ID" value="ARO89823.1"/>
    <property type="molecule type" value="Genomic_DNA"/>
</dbReference>
<protein>
    <submittedName>
        <fullName evidence="2">NADH dehydrogenase subunit 6</fullName>
    </submittedName>
</protein>
<dbReference type="CTD" id="4541"/>
<dbReference type="AlphaFoldDB" id="A0A1Y9TKM6"/>
<keyword evidence="1" id="KW-0472">Membrane</keyword>